<dbReference type="InterPro" id="IPR008816">
    <property type="entry name" value="Gly_zipper_2TM_dom"/>
</dbReference>
<sequence>MAFAKKIVLASLLGVSAVVSLPSTALAGDRWGHRHSEYNDEDDDWRDRRGYRSDYEDRDYYRERPRYVNRSRHRCRSGGTTGAIVGGALGALIGRGIDRRGDRAVGTILGAGGGALIGRELERNRGC</sequence>
<reference evidence="7 8" key="1">
    <citation type="submission" date="2017-11" db="EMBL/GenBank/DDBJ databases">
        <title>Genomic Encyclopedia of Type Strains, Phase III (KMG-III): the genomes of soil and plant-associated and newly described type strains.</title>
        <authorList>
            <person name="Whitman W."/>
        </authorList>
    </citation>
    <scope>NUCLEOTIDE SEQUENCE [LARGE SCALE GENOMIC DNA]</scope>
    <source>
        <strain evidence="7 8">CGMCC 1.12274</strain>
    </source>
</reference>
<dbReference type="AlphaFoldDB" id="A0A2N0I2E3"/>
<dbReference type="GO" id="GO:0009279">
    <property type="term" value="C:cell outer membrane"/>
    <property type="evidence" value="ECO:0007669"/>
    <property type="project" value="UniProtKB-SubCell"/>
</dbReference>
<evidence type="ECO:0000313" key="8">
    <source>
        <dbReference type="Proteomes" id="UP000232587"/>
    </source>
</evidence>
<keyword evidence="5" id="KW-0732">Signal</keyword>
<comment type="subcellular location">
    <subcellularLocation>
        <location evidence="1">Cell outer membrane</location>
        <topology evidence="1">Lipid-anchor</topology>
    </subcellularLocation>
</comment>
<dbReference type="RefSeq" id="WP_100865815.1">
    <property type="nucleotide sequence ID" value="NZ_PHUF01000002.1"/>
</dbReference>
<feature type="domain" description="Glycine zipper 2TM" evidence="6">
    <location>
        <begin position="82"/>
        <end position="121"/>
    </location>
</feature>
<dbReference type="EMBL" id="PHUF01000002">
    <property type="protein sequence ID" value="PKB25368.1"/>
    <property type="molecule type" value="Genomic_DNA"/>
</dbReference>
<keyword evidence="8" id="KW-1185">Reference proteome</keyword>
<protein>
    <recommendedName>
        <fullName evidence="3">17 kDa surface antigen</fullName>
    </recommendedName>
</protein>
<evidence type="ECO:0000259" key="6">
    <source>
        <dbReference type="Pfam" id="PF05433"/>
    </source>
</evidence>
<evidence type="ECO:0000256" key="4">
    <source>
        <dbReference type="ARBA" id="ARBA00023288"/>
    </source>
</evidence>
<gene>
    <name evidence="7" type="ORF">B0I00_0565</name>
</gene>
<dbReference type="Proteomes" id="UP000232587">
    <property type="component" value="Unassembled WGS sequence"/>
</dbReference>
<evidence type="ECO:0000256" key="2">
    <source>
        <dbReference type="ARBA" id="ARBA00008681"/>
    </source>
</evidence>
<evidence type="ECO:0000256" key="1">
    <source>
        <dbReference type="ARBA" id="ARBA00004459"/>
    </source>
</evidence>
<feature type="chain" id="PRO_5014683648" description="17 kDa surface antigen" evidence="5">
    <location>
        <begin position="28"/>
        <end position="127"/>
    </location>
</feature>
<dbReference type="Pfam" id="PF05433">
    <property type="entry name" value="Rick_17kDa_Anti"/>
    <property type="match status" value="1"/>
</dbReference>
<feature type="signal peptide" evidence="5">
    <location>
        <begin position="1"/>
        <end position="27"/>
    </location>
</feature>
<evidence type="ECO:0000313" key="7">
    <source>
        <dbReference type="EMBL" id="PKB25368.1"/>
    </source>
</evidence>
<keyword evidence="4" id="KW-0449">Lipoprotein</keyword>
<proteinExistence type="inferred from homology"/>
<accession>A0A2N0I2E3</accession>
<name>A0A2N0I2E3_9SPHN</name>
<comment type="similarity">
    <text evidence="2">Belongs to the rickettsiale 17 kDa surface antigen family.</text>
</comment>
<comment type="caution">
    <text evidence="7">The sequence shown here is derived from an EMBL/GenBank/DDBJ whole genome shotgun (WGS) entry which is preliminary data.</text>
</comment>
<organism evidence="7 8">
    <name type="scientific">Novosphingobium kunmingense</name>
    <dbReference type="NCBI Taxonomy" id="1211806"/>
    <lineage>
        <taxon>Bacteria</taxon>
        <taxon>Pseudomonadati</taxon>
        <taxon>Pseudomonadota</taxon>
        <taxon>Alphaproteobacteria</taxon>
        <taxon>Sphingomonadales</taxon>
        <taxon>Sphingomonadaceae</taxon>
        <taxon>Novosphingobium</taxon>
    </lineage>
</organism>
<evidence type="ECO:0000256" key="3">
    <source>
        <dbReference type="ARBA" id="ARBA00015281"/>
    </source>
</evidence>
<evidence type="ECO:0000256" key="5">
    <source>
        <dbReference type="SAM" id="SignalP"/>
    </source>
</evidence>